<evidence type="ECO:0000256" key="7">
    <source>
        <dbReference type="SAM" id="MobiDB-lite"/>
    </source>
</evidence>
<feature type="region of interest" description="Disordered" evidence="7">
    <location>
        <begin position="2354"/>
        <end position="2415"/>
    </location>
</feature>
<evidence type="ECO:0000256" key="1">
    <source>
        <dbReference type="ARBA" id="ARBA00004123"/>
    </source>
</evidence>
<gene>
    <name evidence="10" type="ORF">CKAN_02673400</name>
</gene>
<dbReference type="PANTHER" id="PTHR46508:SF2">
    <property type="entry name" value="INCREASED DNA METHYLATION 1"/>
    <property type="match status" value="1"/>
</dbReference>
<sequence length="2429" mass="266604">MKPERDGMDEESMKVLFGEEIAALCDDGFEGSNDECRVFLEILDGNDTGNVSGSSVVTGATKLEVEESSHTNEMLYSNCKCSTAVSLSRAKELSDEDVCLESRCFECAAPKRRKLFDGPSSHEIKESSCYISDIGKGLFQSEPSKQIDSNRNSPDLFCIGETITCHLAESCSEGIISSCVLLRRQGEIDVNKHEDDGEACNKARAASPLGNNVKEVTLFKAIMEPVSQVSSLSKLLSNGAIAAGEEIPSSPTVVKVGPKESDLSKSSKATVTSIQSLPGQHKELKVINEADTKEVTSSQPVVQAISRERSVSKALPVVSVAALEERLVAPIVVAVGCQESDLLNTGTTHVTSGGILLRQHGETDEADDGETSKMTEPADRLGKYVKEVTASKAVVLPISQVSSTPELLPNTNITAVEEIPVDAIVVKKETNEFDTLKSGIDNVASGCVLLEQNGEMDIVDEADYGKVSYRTKVPSLLEQHVNEVTAMEDITMSLCQERSVSTLLPNSPITALGEMPLIDQEGFPRSMDDADYGRASNKTELVNPHGKSVKEVTVSKVIAAPIFQESSECKILHNSAVSAVEDPRVAPIVGEEGSEESDFLKSGALDATSKRDLKMNFDSHKDKHINLIESSSQDATDEVESEKASDKAPKASPLERTVKEVDTRRPVCPESSVSQLLQISAVAEVEQNPVSCLIVEKRPQEYNLLKSGMPNLASRSHLRRNCRSIFRRDIDFADSSSQGIESSCGMLKQSRERDIIDEVNDGKASSDIEVASPCGMDVAIANKQRAIRLSVPQESSAFTLFLTAAITSVERKCGALTGIKEGSQEVALKEDHIRDLRPRLREHISLVLTAAGWGVVTRERKYRPSYFDTVFSTPKEKLICKLPKAWRSCGKSLFRGGIRSVQKENMREWADVNELWNDLSITLAYIEKEMQEIKTSPSLAQRWILLDPFVIAVCIDRRIGVLRSGRAVRVVKGVSIVLKKECDIFFKAKRKVRMKNQLVGICGDHVGRLNESSGAALQSAITSNQMDTCFHITPLVTKHSEWNLSASELKRVTTLLGDDSATLYLKQSKPHDIKLAESVCMDKIVACSCTTQGELAPLDEMDKLEIKQQIDKSIMPSEHTQQSEKPITINQMTYHHPQEEKACHRMIELYKDEVLHQGSTQDNFEVSMLPKLQSSLFWRNFNREGLKRASHLDDVTGSAFEGSNFKVESASTAVQGTVSVEERQKKPKKKYGHARKKLKRTYKVKAINSSGEHQKIGQAASQSIESQCSNFINLDGEQEDTTPVNLKKCRKCYGSMIASLHKGKLLSVNQQSEGSMAEQQISFIYPHGNLCHRMDGNFHEDVLAHEKMQPAKKCAGMDDEIDNNLEFSSCPEKPIITYVSKFARGAASAGGLEIGLTKPRSKKSRKISEIKATKPYSEHKFSLPMPQMVDSQDVDFKVNNDLNHGQFRNSQKYLMSNIRKGNAKASFVSSTQCQCMNSSKFVSSQTLGSDFKDLFAVTHNGKSQLKLKCENTIDEVSFCCAIDESVHPQANRKFSKMKKSIFRNENGHNKLSACPIDDDDLLISAIIGNKDFSCNSKLKGARNPKSQKGSCKLLVRIPRKGGKMGGKLSTGTRTVLSWLLDVGVLCVNDVIQYQNPKDGEVVKHGRITRDGLFCNCCNRLLSVSEFKVHAGFKLHRPCLHLFLGSGKPFTICQLQSWSSEYKARKGSSRQLAINEVDQSDDTCGICADGGELICCDNCPSTYHQSCLSTQDIPEGNWYCSNCTCKICGNVVNKKEASSSLAAFQCSQCEHKYHRTCINHECKYEETASDPWFCGGPCQEVYSGLRSRVGVLNHVADGFSWTLLRCIHGDQKVHSAQKFALMAECNTKLAVALTIMEECFLPMVDSRTGIDMIPHVMYNWGSVFARLNYEGFYTVVLEKGDKLLSVASIRMHGVAVAEMPLIATCSEHRREGMCRRLMNAIEEMLQSFKVQMLVISAIPDLVDTWTSGFGFRPIDDKEKEKLNNINLMVFPGTTLLKKSLNGIEPIKTKQTGLDNEVSPRTGISRVDVCSEKNSPVHGLHFAGNTGIVGIDPVENPVLQNFRNLQLEEQPDGQLKHPPAASVREPFSTTHAGGEGEDVSSVTCSMKGWMEPLDICGANQLISTEPVVSNEMSVANSTFVVSSKSPKEELGDACKCRLSIAEANSAGSLVTGTVDAGSVCHSAFAFHKDETEKLITQHQEAASGEANQLELISKLGWSSKYVNPLHASAGMNFSAENALTATSTNKPFVNGEVDASHCRELNTIYASWENMSLPHGASVCFMEVATTTGGKDALLASQTGSADSHIESYHPRSIQGICKKHSEDRNVSCLLEDAHEHHDSASGQDPTEPCSKVGKESLEPSSHCLNKENEGIQENRVDSSLVAASEKGNSDQNELCLVEPQRQASSLKITI</sequence>
<feature type="region of interest" description="Disordered" evidence="7">
    <location>
        <begin position="2088"/>
        <end position="2118"/>
    </location>
</feature>
<dbReference type="Pfam" id="PF16135">
    <property type="entry name" value="TDBD"/>
    <property type="match status" value="1"/>
</dbReference>
<dbReference type="InterPro" id="IPR016181">
    <property type="entry name" value="Acyl_CoA_acyltransferase"/>
</dbReference>
<organism evidence="10 11">
    <name type="scientific">Cinnamomum micranthum f. kanehirae</name>
    <dbReference type="NCBI Taxonomy" id="337451"/>
    <lineage>
        <taxon>Eukaryota</taxon>
        <taxon>Viridiplantae</taxon>
        <taxon>Streptophyta</taxon>
        <taxon>Embryophyta</taxon>
        <taxon>Tracheophyta</taxon>
        <taxon>Spermatophyta</taxon>
        <taxon>Magnoliopsida</taxon>
        <taxon>Magnoliidae</taxon>
        <taxon>Laurales</taxon>
        <taxon>Lauraceae</taxon>
        <taxon>Cinnamomum</taxon>
    </lineage>
</organism>
<feature type="domain" description="N-acetyltransferase" evidence="9">
    <location>
        <begin position="1856"/>
        <end position="2020"/>
    </location>
</feature>
<dbReference type="PANTHER" id="PTHR46508">
    <property type="entry name" value="PHD FINGER FAMILY PROTEIN"/>
    <property type="match status" value="1"/>
</dbReference>
<dbReference type="PROSITE" id="PS50016">
    <property type="entry name" value="ZF_PHD_2"/>
    <property type="match status" value="1"/>
</dbReference>
<protein>
    <submittedName>
        <fullName evidence="10">GNAT domain-containing protein</fullName>
    </submittedName>
</protein>
<dbReference type="Proteomes" id="UP000283530">
    <property type="component" value="Unassembled WGS sequence"/>
</dbReference>
<dbReference type="InterPro" id="IPR013083">
    <property type="entry name" value="Znf_RING/FYVE/PHD"/>
</dbReference>
<dbReference type="InterPro" id="IPR001965">
    <property type="entry name" value="Znf_PHD"/>
</dbReference>
<dbReference type="InterPro" id="IPR056511">
    <property type="entry name" value="IDM1_C"/>
</dbReference>
<evidence type="ECO:0000256" key="6">
    <source>
        <dbReference type="PROSITE-ProRule" id="PRU00146"/>
    </source>
</evidence>
<comment type="caution">
    <text evidence="10">The sequence shown here is derived from an EMBL/GenBank/DDBJ whole genome shotgun (WGS) entry which is preliminary data.</text>
</comment>
<reference evidence="10 11" key="1">
    <citation type="journal article" date="2019" name="Nat. Plants">
        <title>Stout camphor tree genome fills gaps in understanding of flowering plant genome evolution.</title>
        <authorList>
            <person name="Chaw S.M."/>
            <person name="Liu Y.C."/>
            <person name="Wu Y.W."/>
            <person name="Wang H.Y."/>
            <person name="Lin C.I."/>
            <person name="Wu C.S."/>
            <person name="Ke H.M."/>
            <person name="Chang L.Y."/>
            <person name="Hsu C.Y."/>
            <person name="Yang H.T."/>
            <person name="Sudianto E."/>
            <person name="Hsu M.H."/>
            <person name="Wu K.P."/>
            <person name="Wang L.N."/>
            <person name="Leebens-Mack J.H."/>
            <person name="Tsai I.J."/>
        </authorList>
    </citation>
    <scope>NUCLEOTIDE SEQUENCE [LARGE SCALE GENOMIC DNA]</scope>
    <source>
        <strain evidence="11">cv. Chaw 1501</strain>
        <tissue evidence="10">Young leaves</tissue>
    </source>
</reference>
<feature type="compositionally biased region" description="Basic and acidic residues" evidence="7">
    <location>
        <begin position="2383"/>
        <end position="2395"/>
    </location>
</feature>
<dbReference type="CDD" id="cd15532">
    <property type="entry name" value="PHD2_CHD_II"/>
    <property type="match status" value="1"/>
</dbReference>
<evidence type="ECO:0000259" key="9">
    <source>
        <dbReference type="PROSITE" id="PS51186"/>
    </source>
</evidence>
<evidence type="ECO:0000259" key="8">
    <source>
        <dbReference type="PROSITE" id="PS50016"/>
    </source>
</evidence>
<evidence type="ECO:0000256" key="3">
    <source>
        <dbReference type="ARBA" id="ARBA00022771"/>
    </source>
</evidence>
<dbReference type="InterPro" id="IPR011011">
    <property type="entry name" value="Znf_FYVE_PHD"/>
</dbReference>
<dbReference type="EMBL" id="QPKB01000013">
    <property type="protein sequence ID" value="RWR97307.1"/>
    <property type="molecule type" value="Genomic_DNA"/>
</dbReference>
<dbReference type="PROSITE" id="PS51186">
    <property type="entry name" value="GNAT"/>
    <property type="match status" value="1"/>
</dbReference>
<evidence type="ECO:0000256" key="4">
    <source>
        <dbReference type="ARBA" id="ARBA00022833"/>
    </source>
</evidence>
<keyword evidence="11" id="KW-1185">Reference proteome</keyword>
<evidence type="ECO:0000256" key="5">
    <source>
        <dbReference type="ARBA" id="ARBA00023242"/>
    </source>
</evidence>
<dbReference type="Pfam" id="PF00628">
    <property type="entry name" value="PHD"/>
    <property type="match status" value="1"/>
</dbReference>
<proteinExistence type="predicted"/>
<dbReference type="GO" id="GO:0008270">
    <property type="term" value="F:zinc ion binding"/>
    <property type="evidence" value="ECO:0007669"/>
    <property type="project" value="UniProtKB-KW"/>
</dbReference>
<dbReference type="InterPro" id="IPR019787">
    <property type="entry name" value="Znf_PHD-finger"/>
</dbReference>
<dbReference type="GO" id="GO:0016747">
    <property type="term" value="F:acyltransferase activity, transferring groups other than amino-acyl groups"/>
    <property type="evidence" value="ECO:0007669"/>
    <property type="project" value="InterPro"/>
</dbReference>
<keyword evidence="2" id="KW-0479">Metal-binding</keyword>
<dbReference type="Gene3D" id="3.30.40.10">
    <property type="entry name" value="Zinc/RING finger domain, C3HC4 (zinc finger)"/>
    <property type="match status" value="1"/>
</dbReference>
<feature type="domain" description="PHD-type" evidence="8">
    <location>
        <begin position="1720"/>
        <end position="1765"/>
    </location>
</feature>
<dbReference type="Gene3D" id="3.40.630.30">
    <property type="match status" value="1"/>
</dbReference>
<accession>A0A3S3N7K2</accession>
<dbReference type="SUPFAM" id="SSF57903">
    <property type="entry name" value="FYVE/PHD zinc finger"/>
    <property type="match status" value="1"/>
</dbReference>
<evidence type="ECO:0000256" key="2">
    <source>
        <dbReference type="ARBA" id="ARBA00022723"/>
    </source>
</evidence>
<feature type="region of interest" description="Disordered" evidence="7">
    <location>
        <begin position="624"/>
        <end position="663"/>
    </location>
</feature>
<dbReference type="GO" id="GO:0005634">
    <property type="term" value="C:nucleus"/>
    <property type="evidence" value="ECO:0007669"/>
    <property type="project" value="UniProtKB-SubCell"/>
</dbReference>
<dbReference type="SMART" id="SM00249">
    <property type="entry name" value="PHD"/>
    <property type="match status" value="1"/>
</dbReference>
<evidence type="ECO:0000313" key="10">
    <source>
        <dbReference type="EMBL" id="RWR97307.1"/>
    </source>
</evidence>
<dbReference type="Pfam" id="PF23209">
    <property type="entry name" value="IDM1_C"/>
    <property type="match status" value="1"/>
</dbReference>
<keyword evidence="3 6" id="KW-0863">Zinc-finger</keyword>
<name>A0A3S3N7K2_9MAGN</name>
<keyword evidence="5" id="KW-0539">Nucleus</keyword>
<dbReference type="OrthoDB" id="1903104at2759"/>
<dbReference type="InterPro" id="IPR000182">
    <property type="entry name" value="GNAT_dom"/>
</dbReference>
<dbReference type="InterPro" id="IPR032308">
    <property type="entry name" value="TDBD"/>
</dbReference>
<dbReference type="SUPFAM" id="SSF55729">
    <property type="entry name" value="Acyl-CoA N-acyltransferases (Nat)"/>
    <property type="match status" value="1"/>
</dbReference>
<comment type="subcellular location">
    <subcellularLocation>
        <location evidence="1">Nucleus</location>
    </subcellularLocation>
</comment>
<dbReference type="STRING" id="337451.A0A3S3N7K2"/>
<evidence type="ECO:0000313" key="11">
    <source>
        <dbReference type="Proteomes" id="UP000283530"/>
    </source>
</evidence>
<keyword evidence="4" id="KW-0862">Zinc</keyword>